<dbReference type="InterPro" id="IPR029057">
    <property type="entry name" value="PRTase-like"/>
</dbReference>
<comment type="catalytic activity">
    <reaction evidence="5">
        <text>XMP + diphosphate = xanthine + 5-phospho-alpha-D-ribose 1-diphosphate</text>
        <dbReference type="Rhea" id="RHEA:10800"/>
        <dbReference type="ChEBI" id="CHEBI:17712"/>
        <dbReference type="ChEBI" id="CHEBI:33019"/>
        <dbReference type="ChEBI" id="CHEBI:57464"/>
        <dbReference type="ChEBI" id="CHEBI:58017"/>
        <dbReference type="EC" id="2.4.2.22"/>
    </reaction>
</comment>
<gene>
    <name evidence="5 8" type="primary">xpt</name>
    <name evidence="8" type="ORF">WFA24289_01576</name>
</gene>
<dbReference type="SUPFAM" id="SSF53271">
    <property type="entry name" value="PRTase-like"/>
    <property type="match status" value="1"/>
</dbReference>
<dbReference type="CDD" id="cd06223">
    <property type="entry name" value="PRTases_typeI"/>
    <property type="match status" value="1"/>
</dbReference>
<comment type="caution">
    <text evidence="8">The sequence shown here is derived from an EMBL/GenBank/DDBJ whole genome shotgun (WGS) entry which is preliminary data.</text>
</comment>
<evidence type="ECO:0000256" key="6">
    <source>
        <dbReference type="NCBIfam" id="TIGR01744"/>
    </source>
</evidence>
<accession>A0ABM8Z760</accession>
<evidence type="ECO:0000313" key="8">
    <source>
        <dbReference type="EMBL" id="CAH0417244.1"/>
    </source>
</evidence>
<evidence type="ECO:0000256" key="2">
    <source>
        <dbReference type="ARBA" id="ARBA00022676"/>
    </source>
</evidence>
<dbReference type="HAMAP" id="MF_01184">
    <property type="entry name" value="XPRTase"/>
    <property type="match status" value="1"/>
</dbReference>
<dbReference type="Pfam" id="PF00156">
    <property type="entry name" value="Pribosyltran"/>
    <property type="match status" value="1"/>
</dbReference>
<evidence type="ECO:0000256" key="5">
    <source>
        <dbReference type="HAMAP-Rule" id="MF_01184"/>
    </source>
</evidence>
<dbReference type="GO" id="GO:0000310">
    <property type="term" value="F:xanthine phosphoribosyltransferase activity"/>
    <property type="evidence" value="ECO:0007669"/>
    <property type="project" value="UniProtKB-EC"/>
</dbReference>
<proteinExistence type="inferred from homology"/>
<dbReference type="Gene3D" id="3.40.50.2020">
    <property type="match status" value="1"/>
</dbReference>
<name>A0ABM8Z760_9LACO</name>
<feature type="binding site" evidence="5">
    <location>
        <position position="156"/>
    </location>
    <ligand>
        <name>xanthine</name>
        <dbReference type="ChEBI" id="CHEBI:17712"/>
    </ligand>
</feature>
<evidence type="ECO:0000256" key="4">
    <source>
        <dbReference type="ARBA" id="ARBA00022726"/>
    </source>
</evidence>
<evidence type="ECO:0000259" key="7">
    <source>
        <dbReference type="Pfam" id="PF00156"/>
    </source>
</evidence>
<keyword evidence="9" id="KW-1185">Reference proteome</keyword>
<dbReference type="NCBIfam" id="TIGR01744">
    <property type="entry name" value="XPRTase"/>
    <property type="match status" value="1"/>
</dbReference>
<dbReference type="EMBL" id="CAKKNS010000007">
    <property type="protein sequence ID" value="CAH0417244.1"/>
    <property type="molecule type" value="Genomic_DNA"/>
</dbReference>
<dbReference type="InterPro" id="IPR000836">
    <property type="entry name" value="PRTase_dom"/>
</dbReference>
<protein>
    <recommendedName>
        <fullName evidence="5 6">Xanthine phosphoribosyltransferase</fullName>
        <shortName evidence="5">XPRTase</shortName>
        <ecNumber evidence="5 6">2.4.2.22</ecNumber>
    </recommendedName>
</protein>
<comment type="similarity">
    <text evidence="5">Belongs to the purine/pyrimidine phosphoribosyltransferase family. Xpt subfamily.</text>
</comment>
<evidence type="ECO:0000256" key="1">
    <source>
        <dbReference type="ARBA" id="ARBA00022490"/>
    </source>
</evidence>
<dbReference type="PANTHER" id="PTHR43864">
    <property type="entry name" value="HYPOXANTHINE/GUANINE PHOSPHORIBOSYLTRANSFERASE"/>
    <property type="match status" value="1"/>
</dbReference>
<dbReference type="NCBIfam" id="NF006671">
    <property type="entry name" value="PRK09219.1"/>
    <property type="match status" value="1"/>
</dbReference>
<dbReference type="RefSeq" id="WP_230097270.1">
    <property type="nucleotide sequence ID" value="NZ_CAKKNS010000007.1"/>
</dbReference>
<feature type="binding site" evidence="5">
    <location>
        <position position="20"/>
    </location>
    <ligand>
        <name>xanthine</name>
        <dbReference type="ChEBI" id="CHEBI:17712"/>
    </ligand>
</feature>
<evidence type="ECO:0000313" key="9">
    <source>
        <dbReference type="Proteomes" id="UP000789707"/>
    </source>
</evidence>
<comment type="subcellular location">
    <subcellularLocation>
        <location evidence="5">Cytoplasm</location>
    </subcellularLocation>
</comment>
<comment type="subunit">
    <text evidence="5">Homodimer.</text>
</comment>
<evidence type="ECO:0000256" key="3">
    <source>
        <dbReference type="ARBA" id="ARBA00022679"/>
    </source>
</evidence>
<keyword evidence="3 5" id="KW-0808">Transferase</keyword>
<organism evidence="8 9">
    <name type="scientific">Periweissella fabaria</name>
    <dbReference type="NCBI Taxonomy" id="546157"/>
    <lineage>
        <taxon>Bacteria</taxon>
        <taxon>Bacillati</taxon>
        <taxon>Bacillota</taxon>
        <taxon>Bacilli</taxon>
        <taxon>Lactobacillales</taxon>
        <taxon>Lactobacillaceae</taxon>
        <taxon>Periweissella</taxon>
    </lineage>
</organism>
<feature type="domain" description="Phosphoribosyltransferase" evidence="7">
    <location>
        <begin position="30"/>
        <end position="157"/>
    </location>
</feature>
<feature type="binding site" evidence="5">
    <location>
        <position position="27"/>
    </location>
    <ligand>
        <name>xanthine</name>
        <dbReference type="ChEBI" id="CHEBI:17712"/>
    </ligand>
</feature>
<keyword evidence="2 5" id="KW-0328">Glycosyltransferase</keyword>
<dbReference type="Proteomes" id="UP000789707">
    <property type="component" value="Unassembled WGS sequence"/>
</dbReference>
<dbReference type="InterPro" id="IPR010079">
    <property type="entry name" value="Xanthine_PRibTrfase"/>
</dbReference>
<dbReference type="PANTHER" id="PTHR43864:SF1">
    <property type="entry name" value="XANTHINE PHOSPHORIBOSYLTRANSFERASE"/>
    <property type="match status" value="1"/>
</dbReference>
<sequence length="190" mass="20911">MEALKHKILEAGRVLPGNVLKVDSFINQQIDVELMTAIGQEFADRFADQQIDRILTIESSGIAPAIMAAQALKVPLVFARKRKSLTLSADIYATKLFSYTTQQYTDVMVDKRFIQPGEKVLVIDDFLANGQAVEGLIDILNQAQATLAGVGIVIEKSFQPGRQAIEAKGFRVESLVKIASLDDNQVQFSE</sequence>
<keyword evidence="4 5" id="KW-0660">Purine salvage</keyword>
<dbReference type="InterPro" id="IPR050118">
    <property type="entry name" value="Pur/Pyrimidine_PRTase"/>
</dbReference>
<comment type="function">
    <text evidence="5">Converts the preformed base xanthine, a product of nucleic acid breakdown, to xanthosine 5'-monophosphate (XMP), so it can be reused for RNA or DNA synthesis.</text>
</comment>
<dbReference type="EC" id="2.4.2.22" evidence="5 6"/>
<feature type="binding site" evidence="5">
    <location>
        <begin position="128"/>
        <end position="132"/>
    </location>
    <ligand>
        <name>5-phospho-alpha-D-ribose 1-diphosphate</name>
        <dbReference type="ChEBI" id="CHEBI:58017"/>
    </ligand>
</feature>
<reference evidence="8 9" key="1">
    <citation type="submission" date="2021-11" db="EMBL/GenBank/DDBJ databases">
        <authorList>
            <person name="Depoorter E."/>
        </authorList>
    </citation>
    <scope>NUCLEOTIDE SEQUENCE [LARGE SCALE GENOMIC DNA]</scope>
    <source>
        <strain evidence="8 9">LMG 24289</strain>
    </source>
</reference>
<comment type="pathway">
    <text evidence="5">Purine metabolism; XMP biosynthesis via salvage pathway; XMP from xanthine: step 1/1.</text>
</comment>
<keyword evidence="1 5" id="KW-0963">Cytoplasm</keyword>